<evidence type="ECO:0000313" key="2">
    <source>
        <dbReference type="EMBL" id="OAD22832.1"/>
    </source>
</evidence>
<evidence type="ECO:0000256" key="1">
    <source>
        <dbReference type="SAM" id="MobiDB-lite"/>
    </source>
</evidence>
<sequence length="55" mass="6355">MSRHRILGSFDSIPPNRDKVETAFIHPTLNKRTNRSVRNHKMSGGYSCARRSQRS</sequence>
<dbReference type="AlphaFoldDB" id="A0A176S3Z3"/>
<evidence type="ECO:0000313" key="3">
    <source>
        <dbReference type="Proteomes" id="UP000076962"/>
    </source>
</evidence>
<gene>
    <name evidence="2" type="ORF">THIOM_001354</name>
</gene>
<reference evidence="2 3" key="1">
    <citation type="submission" date="2016-05" db="EMBL/GenBank/DDBJ databases">
        <title>Single-cell genome of chain-forming Candidatus Thiomargarita nelsonii and comparison to other large sulfur-oxidizing bacteria.</title>
        <authorList>
            <person name="Winkel M."/>
            <person name="Salman V."/>
            <person name="Woyke T."/>
            <person name="Schulz-Vogt H."/>
            <person name="Richter M."/>
            <person name="Flood B."/>
            <person name="Bailey J."/>
            <person name="Amann R."/>
            <person name="Mussmann M."/>
        </authorList>
    </citation>
    <scope>NUCLEOTIDE SEQUENCE [LARGE SCALE GENOMIC DNA]</scope>
    <source>
        <strain evidence="2 3">THI036</strain>
    </source>
</reference>
<feature type="compositionally biased region" description="Basic residues" evidence="1">
    <location>
        <begin position="32"/>
        <end position="41"/>
    </location>
</feature>
<accession>A0A176S3Z3</accession>
<dbReference type="EMBL" id="LUTY01000716">
    <property type="protein sequence ID" value="OAD22832.1"/>
    <property type="molecule type" value="Genomic_DNA"/>
</dbReference>
<dbReference type="Proteomes" id="UP000076962">
    <property type="component" value="Unassembled WGS sequence"/>
</dbReference>
<comment type="caution">
    <text evidence="2">The sequence shown here is derived from an EMBL/GenBank/DDBJ whole genome shotgun (WGS) entry which is preliminary data.</text>
</comment>
<protein>
    <submittedName>
        <fullName evidence="2">Uncharacterized protein</fullName>
    </submittedName>
</protein>
<keyword evidence="3" id="KW-1185">Reference proteome</keyword>
<feature type="region of interest" description="Disordered" evidence="1">
    <location>
        <begin position="32"/>
        <end position="55"/>
    </location>
</feature>
<organism evidence="2 3">
    <name type="scientific">Candidatus Thiomargarita nelsonii</name>
    <dbReference type="NCBI Taxonomy" id="1003181"/>
    <lineage>
        <taxon>Bacteria</taxon>
        <taxon>Pseudomonadati</taxon>
        <taxon>Pseudomonadota</taxon>
        <taxon>Gammaproteobacteria</taxon>
        <taxon>Thiotrichales</taxon>
        <taxon>Thiotrichaceae</taxon>
        <taxon>Thiomargarita</taxon>
    </lineage>
</organism>
<name>A0A176S3Z3_9GAMM</name>
<proteinExistence type="predicted"/>